<evidence type="ECO:0000313" key="5">
    <source>
        <dbReference type="Proteomes" id="UP000654075"/>
    </source>
</evidence>
<evidence type="ECO:0000313" key="4">
    <source>
        <dbReference type="Proteomes" id="UP000626109"/>
    </source>
</evidence>
<feature type="region of interest" description="Disordered" evidence="1">
    <location>
        <begin position="121"/>
        <end position="159"/>
    </location>
</feature>
<sequence>MVVTSCVRDFDVHQVWDRMPSQQQVQDWLPPEKQVQLHLKTAWDRLCVTVDALADFLVQMHEESRKLQAEGWSEYSVDAKDRLSEWWLSKAEVTRAVSEPSDDEGAATAEMKRKRAANIASKIKGHLADRNGAGGSSAAKPAATDAPRIARGRRRRPGK</sequence>
<name>A0A813JHQ9_POLGL</name>
<evidence type="ECO:0000313" key="3">
    <source>
        <dbReference type="EMBL" id="CAE8677308.1"/>
    </source>
</evidence>
<dbReference type="EMBL" id="CAJNNV010016579">
    <property type="protein sequence ID" value="CAE8604539.1"/>
    <property type="molecule type" value="Genomic_DNA"/>
</dbReference>
<dbReference type="Proteomes" id="UP000654075">
    <property type="component" value="Unassembled WGS sequence"/>
</dbReference>
<dbReference type="AlphaFoldDB" id="A0A813JHQ9"/>
<gene>
    <name evidence="2" type="ORF">PGLA1383_LOCUS22695</name>
    <name evidence="3" type="ORF">PGLA2088_LOCUS20262</name>
</gene>
<evidence type="ECO:0000256" key="1">
    <source>
        <dbReference type="SAM" id="MobiDB-lite"/>
    </source>
</evidence>
<dbReference type="Proteomes" id="UP000626109">
    <property type="component" value="Unassembled WGS sequence"/>
</dbReference>
<comment type="caution">
    <text evidence="3">The sequence shown here is derived from an EMBL/GenBank/DDBJ whole genome shotgun (WGS) entry which is preliminary data.</text>
</comment>
<accession>A0A813JHQ9</accession>
<keyword evidence="5" id="KW-1185">Reference proteome</keyword>
<dbReference type="EMBL" id="CAJNNW010025454">
    <property type="protein sequence ID" value="CAE8677308.1"/>
    <property type="molecule type" value="Genomic_DNA"/>
</dbReference>
<organism evidence="3 4">
    <name type="scientific">Polarella glacialis</name>
    <name type="common">Dinoflagellate</name>
    <dbReference type="NCBI Taxonomy" id="89957"/>
    <lineage>
        <taxon>Eukaryota</taxon>
        <taxon>Sar</taxon>
        <taxon>Alveolata</taxon>
        <taxon>Dinophyceae</taxon>
        <taxon>Suessiales</taxon>
        <taxon>Suessiaceae</taxon>
        <taxon>Polarella</taxon>
    </lineage>
</organism>
<feature type="compositionally biased region" description="Basic residues" evidence="1">
    <location>
        <begin position="150"/>
        <end position="159"/>
    </location>
</feature>
<protein>
    <submittedName>
        <fullName evidence="3">Uncharacterized protein</fullName>
    </submittedName>
</protein>
<reference evidence="3" key="1">
    <citation type="submission" date="2021-02" db="EMBL/GenBank/DDBJ databases">
        <authorList>
            <person name="Dougan E. K."/>
            <person name="Rhodes N."/>
            <person name="Thang M."/>
            <person name="Chan C."/>
        </authorList>
    </citation>
    <scope>NUCLEOTIDE SEQUENCE</scope>
</reference>
<evidence type="ECO:0000313" key="2">
    <source>
        <dbReference type="EMBL" id="CAE8604539.1"/>
    </source>
</evidence>
<proteinExistence type="predicted"/>